<keyword evidence="3" id="KW-0808">Transferase</keyword>
<evidence type="ECO:0000313" key="3">
    <source>
        <dbReference type="EMBL" id="AYA35961.1"/>
    </source>
</evidence>
<proteinExistence type="predicted"/>
<dbReference type="OrthoDB" id="927174at2"/>
<evidence type="ECO:0000313" key="4">
    <source>
        <dbReference type="Proteomes" id="UP000262802"/>
    </source>
</evidence>
<organism evidence="3 4">
    <name type="scientific">Hymenobacter oligotrophus</name>
    <dbReference type="NCBI Taxonomy" id="2319843"/>
    <lineage>
        <taxon>Bacteria</taxon>
        <taxon>Pseudomonadati</taxon>
        <taxon>Bacteroidota</taxon>
        <taxon>Cytophagia</taxon>
        <taxon>Cytophagales</taxon>
        <taxon>Hymenobacteraceae</taxon>
        <taxon>Hymenobacter</taxon>
    </lineage>
</organism>
<feature type="transmembrane region" description="Helical" evidence="1">
    <location>
        <begin position="30"/>
        <end position="48"/>
    </location>
</feature>
<dbReference type="GO" id="GO:0000155">
    <property type="term" value="F:phosphorelay sensor kinase activity"/>
    <property type="evidence" value="ECO:0007669"/>
    <property type="project" value="InterPro"/>
</dbReference>
<keyword evidence="1" id="KW-0812">Transmembrane</keyword>
<gene>
    <name evidence="3" type="ORF">D3Y59_02165</name>
</gene>
<dbReference type="InterPro" id="IPR050640">
    <property type="entry name" value="Bact_2-comp_sensor_kinase"/>
</dbReference>
<sequence length="352" mass="39168">MLPTSRVALATSRLFNLAAAAPARTDWRTTAGYWLVVAPVLLVAYLQIAPWPRALAGTLFSVLLDTATVYGLLFGLLPQALAGRWRQVALLALGYLGLMGLCYHFGFNLILRTQWPLSPLGLLSAVINHARSYALLGVVLAGKRYYDTQQRYLGAQKAQAESELRRLKAQLDPHFLFNNLNVLGVLILRDPSTASDYLRRFAALYRYLIRHKDDYLVPLADELAFAEEYLYLLRQRFGEAYVLVPEPAPGFDAQARYVVPGTLQLLIENAIKHNCADDEDPLIIRLQLGTEALTASNLLRPKPEPPDSTGTGLANLAEQYRWLTERDIEVTQTAYFSVTVPLVAARPTPFAA</sequence>
<name>A0A3B7R2U6_9BACT</name>
<dbReference type="GO" id="GO:0016020">
    <property type="term" value="C:membrane"/>
    <property type="evidence" value="ECO:0007669"/>
    <property type="project" value="InterPro"/>
</dbReference>
<dbReference type="AlphaFoldDB" id="A0A3B7R2U6"/>
<reference evidence="3 4" key="1">
    <citation type="submission" date="2018-09" db="EMBL/GenBank/DDBJ databases">
        <title>Hymenobacter medium sp. nov., isolated from R2A medium.</title>
        <authorList>
            <person name="Yingchao G."/>
        </authorList>
    </citation>
    <scope>NUCLEOTIDE SEQUENCE [LARGE SCALE GENOMIC DNA]</scope>
    <source>
        <strain evidence="4">sh-6</strain>
    </source>
</reference>
<feature type="transmembrane region" description="Helical" evidence="1">
    <location>
        <begin position="55"/>
        <end position="77"/>
    </location>
</feature>
<dbReference type="EMBL" id="CP032317">
    <property type="protein sequence ID" value="AYA35961.1"/>
    <property type="molecule type" value="Genomic_DNA"/>
</dbReference>
<feature type="transmembrane region" description="Helical" evidence="1">
    <location>
        <begin position="89"/>
        <end position="111"/>
    </location>
</feature>
<keyword evidence="3" id="KW-0418">Kinase</keyword>
<feature type="domain" description="Signal transduction histidine kinase internal region" evidence="2">
    <location>
        <begin position="163"/>
        <end position="239"/>
    </location>
</feature>
<keyword evidence="1" id="KW-1133">Transmembrane helix</keyword>
<dbReference type="PANTHER" id="PTHR34220:SF7">
    <property type="entry name" value="SENSOR HISTIDINE KINASE YPDA"/>
    <property type="match status" value="1"/>
</dbReference>
<dbReference type="InterPro" id="IPR010559">
    <property type="entry name" value="Sig_transdc_His_kin_internal"/>
</dbReference>
<dbReference type="Pfam" id="PF06580">
    <property type="entry name" value="His_kinase"/>
    <property type="match status" value="1"/>
</dbReference>
<protein>
    <submittedName>
        <fullName evidence="3">Histidine kinase</fullName>
    </submittedName>
</protein>
<evidence type="ECO:0000259" key="2">
    <source>
        <dbReference type="Pfam" id="PF06580"/>
    </source>
</evidence>
<dbReference type="KEGG" id="hyh:D3Y59_02165"/>
<keyword evidence="1" id="KW-0472">Membrane</keyword>
<dbReference type="PANTHER" id="PTHR34220">
    <property type="entry name" value="SENSOR HISTIDINE KINASE YPDA"/>
    <property type="match status" value="1"/>
</dbReference>
<dbReference type="Proteomes" id="UP000262802">
    <property type="component" value="Chromosome"/>
</dbReference>
<evidence type="ECO:0000256" key="1">
    <source>
        <dbReference type="SAM" id="Phobius"/>
    </source>
</evidence>
<keyword evidence="4" id="KW-1185">Reference proteome</keyword>
<dbReference type="RefSeq" id="WP_119443549.1">
    <property type="nucleotide sequence ID" value="NZ_CP032317.1"/>
</dbReference>
<accession>A0A3B7R2U6</accession>